<dbReference type="CDD" id="cd17719">
    <property type="entry name" value="BRCT_Rev1"/>
    <property type="match status" value="1"/>
</dbReference>
<evidence type="ECO:0000256" key="14">
    <source>
        <dbReference type="PIRSR" id="PIRSR036573-2"/>
    </source>
</evidence>
<dbReference type="Pfam" id="PF00533">
    <property type="entry name" value="BRCT"/>
    <property type="match status" value="1"/>
</dbReference>
<dbReference type="GO" id="GO:0006281">
    <property type="term" value="P:DNA repair"/>
    <property type="evidence" value="ECO:0007669"/>
    <property type="project" value="UniProtKB-KW"/>
</dbReference>
<dbReference type="GO" id="GO:0005634">
    <property type="term" value="C:nucleus"/>
    <property type="evidence" value="ECO:0007669"/>
    <property type="project" value="UniProtKB-SubCell"/>
</dbReference>
<dbReference type="FunFam" id="3.40.50.10190:FF:000011">
    <property type="entry name" value="DNA repair protein REV1"/>
    <property type="match status" value="1"/>
</dbReference>
<dbReference type="PROSITE" id="PS50172">
    <property type="entry name" value="BRCT"/>
    <property type="match status" value="1"/>
</dbReference>
<keyword evidence="12 13" id="KW-0539">Nucleus</keyword>
<evidence type="ECO:0000259" key="16">
    <source>
        <dbReference type="PROSITE" id="PS50172"/>
    </source>
</evidence>
<comment type="similarity">
    <text evidence="2 13">Belongs to the DNA polymerase type-Y family.</text>
</comment>
<dbReference type="EC" id="2.7.7.-" evidence="13"/>
<dbReference type="SUPFAM" id="SSF100879">
    <property type="entry name" value="Lesion bypass DNA polymerase (Y-family), little finger domain"/>
    <property type="match status" value="1"/>
</dbReference>
<dbReference type="GO" id="GO:0042276">
    <property type="term" value="P:error-prone translesion synthesis"/>
    <property type="evidence" value="ECO:0007669"/>
    <property type="project" value="InterPro"/>
</dbReference>
<evidence type="ECO:0000256" key="10">
    <source>
        <dbReference type="ARBA" id="ARBA00023125"/>
    </source>
</evidence>
<reference evidence="18 19" key="1">
    <citation type="journal article" date="2014" name="Nat. Commun.">
        <title>Molecular traces of alternative social organization in a termite genome.</title>
        <authorList>
            <person name="Terrapon N."/>
            <person name="Li C."/>
            <person name="Robertson H.M."/>
            <person name="Ji L."/>
            <person name="Meng X."/>
            <person name="Booth W."/>
            <person name="Chen Z."/>
            <person name="Childers C.P."/>
            <person name="Glastad K.M."/>
            <person name="Gokhale K."/>
            <person name="Gowin J."/>
            <person name="Gronenberg W."/>
            <person name="Hermansen R.A."/>
            <person name="Hu H."/>
            <person name="Hunt B.G."/>
            <person name="Huylmans A.K."/>
            <person name="Khalil S.M."/>
            <person name="Mitchell R.D."/>
            <person name="Munoz-Torres M.C."/>
            <person name="Mustard J.A."/>
            <person name="Pan H."/>
            <person name="Reese J.T."/>
            <person name="Scharf M.E."/>
            <person name="Sun F."/>
            <person name="Vogel H."/>
            <person name="Xiao J."/>
            <person name="Yang W."/>
            <person name="Yang Z."/>
            <person name="Yang Z."/>
            <person name="Zhou J."/>
            <person name="Zhu J."/>
            <person name="Brent C.S."/>
            <person name="Elsik C.G."/>
            <person name="Goodisman M.A."/>
            <person name="Liberles D.A."/>
            <person name="Roe R.M."/>
            <person name="Vargo E.L."/>
            <person name="Vilcinskas A."/>
            <person name="Wang J."/>
            <person name="Bornberg-Bauer E."/>
            <person name="Korb J."/>
            <person name="Zhang G."/>
            <person name="Liebig J."/>
        </authorList>
    </citation>
    <scope>NUCLEOTIDE SEQUENCE [LARGE SCALE GENOMIC DNA]</scope>
    <source>
        <tissue evidence="18">Whole organism</tissue>
    </source>
</reference>
<evidence type="ECO:0000256" key="11">
    <source>
        <dbReference type="ARBA" id="ARBA00023204"/>
    </source>
</evidence>
<dbReference type="PROSITE" id="PS50173">
    <property type="entry name" value="UMUC"/>
    <property type="match status" value="1"/>
</dbReference>
<feature type="binding site" evidence="14">
    <location>
        <position position="395"/>
    </location>
    <ligand>
        <name>Mg(2+)</name>
        <dbReference type="ChEBI" id="CHEBI:18420"/>
        <label>1</label>
    </ligand>
</feature>
<comment type="function">
    <text evidence="13">Deoxycytidyl transferase involved in DNA repair. Transfers a dCMP residue from dCTP to the 3'-end of a DNA primer in a template-dependent reaction. May assist in the first step in the bypass of abasic lesions by the insertion of a nucleotide opposite the lesion. Required for normal induction of mutations by physical and chemical agents.</text>
</comment>
<dbReference type="GO" id="GO:0003684">
    <property type="term" value="F:damaged DNA binding"/>
    <property type="evidence" value="ECO:0007669"/>
    <property type="project" value="UniProtKB-UniRule"/>
</dbReference>
<dbReference type="Pfam" id="PF11799">
    <property type="entry name" value="IMS_C"/>
    <property type="match status" value="1"/>
</dbReference>
<evidence type="ECO:0000256" key="8">
    <source>
        <dbReference type="ARBA" id="ARBA00022763"/>
    </source>
</evidence>
<feature type="compositionally biased region" description="Polar residues" evidence="15">
    <location>
        <begin position="684"/>
        <end position="714"/>
    </location>
</feature>
<comment type="subcellular location">
    <subcellularLocation>
        <location evidence="1 13">Nucleus</location>
    </subcellularLocation>
</comment>
<evidence type="ECO:0000256" key="6">
    <source>
        <dbReference type="ARBA" id="ARBA00022695"/>
    </source>
</evidence>
<dbReference type="InterPro" id="IPR017961">
    <property type="entry name" value="DNA_pol_Y-fam_little_finger"/>
</dbReference>
<keyword evidence="6 13" id="KW-0548">Nucleotidyltransferase</keyword>
<dbReference type="Gene3D" id="3.40.1170.60">
    <property type="match status" value="1"/>
</dbReference>
<evidence type="ECO:0000256" key="13">
    <source>
        <dbReference type="PIRNR" id="PIRNR036573"/>
    </source>
</evidence>
<evidence type="ECO:0000256" key="7">
    <source>
        <dbReference type="ARBA" id="ARBA00022723"/>
    </source>
</evidence>
<dbReference type="Pfam" id="PF16727">
    <property type="entry name" value="REV1_C"/>
    <property type="match status" value="1"/>
</dbReference>
<evidence type="ECO:0000313" key="18">
    <source>
        <dbReference type="EMBL" id="KDR20130.1"/>
    </source>
</evidence>
<dbReference type="AlphaFoldDB" id="A0A067R8Z4"/>
<dbReference type="Pfam" id="PF14377">
    <property type="entry name" value="UBM"/>
    <property type="match status" value="1"/>
</dbReference>
<dbReference type="InterPro" id="IPR001126">
    <property type="entry name" value="UmuC"/>
</dbReference>
<dbReference type="Pfam" id="PF00817">
    <property type="entry name" value="IMS"/>
    <property type="match status" value="1"/>
</dbReference>
<organism evidence="18 19">
    <name type="scientific">Zootermopsis nevadensis</name>
    <name type="common">Dampwood termite</name>
    <dbReference type="NCBI Taxonomy" id="136037"/>
    <lineage>
        <taxon>Eukaryota</taxon>
        <taxon>Metazoa</taxon>
        <taxon>Ecdysozoa</taxon>
        <taxon>Arthropoda</taxon>
        <taxon>Hexapoda</taxon>
        <taxon>Insecta</taxon>
        <taxon>Pterygota</taxon>
        <taxon>Neoptera</taxon>
        <taxon>Polyneoptera</taxon>
        <taxon>Dictyoptera</taxon>
        <taxon>Blattodea</taxon>
        <taxon>Blattoidea</taxon>
        <taxon>Termitoidae</taxon>
        <taxon>Termopsidae</taxon>
        <taxon>Zootermopsis</taxon>
    </lineage>
</organism>
<evidence type="ECO:0000256" key="2">
    <source>
        <dbReference type="ARBA" id="ARBA00010945"/>
    </source>
</evidence>
<dbReference type="InterPro" id="IPR036420">
    <property type="entry name" value="BRCT_dom_sf"/>
</dbReference>
<dbReference type="eggNOG" id="KOG2093">
    <property type="taxonomic scope" value="Eukaryota"/>
</dbReference>
<proteinExistence type="inferred from homology"/>
<dbReference type="InterPro" id="IPR025527">
    <property type="entry name" value="HUWE1/Rev1_UBM"/>
</dbReference>
<evidence type="ECO:0000256" key="3">
    <source>
        <dbReference type="ARBA" id="ARBA00020399"/>
    </source>
</evidence>
<keyword evidence="4 13" id="KW-0237">DNA synthesis</keyword>
<dbReference type="Gene3D" id="1.10.150.20">
    <property type="entry name" value="5' to 3' exonuclease, C-terminal subdomain"/>
    <property type="match status" value="1"/>
</dbReference>
<keyword evidence="5 13" id="KW-0808">Transferase</keyword>
<gene>
    <name evidence="18" type="ORF">L798_05618</name>
</gene>
<dbReference type="InterPro" id="IPR012112">
    <property type="entry name" value="REV1"/>
</dbReference>
<evidence type="ECO:0000313" key="19">
    <source>
        <dbReference type="Proteomes" id="UP000027135"/>
    </source>
</evidence>
<dbReference type="PANTHER" id="PTHR45990">
    <property type="entry name" value="DNA REPAIR PROTEIN REV1"/>
    <property type="match status" value="1"/>
</dbReference>
<evidence type="ECO:0000256" key="4">
    <source>
        <dbReference type="ARBA" id="ARBA00022634"/>
    </source>
</evidence>
<dbReference type="GO" id="GO:0070987">
    <property type="term" value="P:error-free translesion synthesis"/>
    <property type="evidence" value="ECO:0007669"/>
    <property type="project" value="TreeGrafter"/>
</dbReference>
<dbReference type="OrthoDB" id="427711at2759"/>
<dbReference type="FunFam" id="3.30.1490.100:FF:000001">
    <property type="entry name" value="DNA repair protein REV1"/>
    <property type="match status" value="1"/>
</dbReference>
<dbReference type="InterPro" id="IPR036775">
    <property type="entry name" value="DNA_pol_Y-fam_lit_finger_sf"/>
</dbReference>
<evidence type="ECO:0000256" key="12">
    <source>
        <dbReference type="ARBA" id="ARBA00023242"/>
    </source>
</evidence>
<comment type="cofactor">
    <cofactor evidence="14">
        <name>Mg(2+)</name>
        <dbReference type="ChEBI" id="CHEBI:18420"/>
    </cofactor>
    <text evidence="14">Binds 2 magnesium ions.</text>
</comment>
<dbReference type="InterPro" id="IPR031991">
    <property type="entry name" value="Rev1_C"/>
</dbReference>
<keyword evidence="11 13" id="KW-0234">DNA repair</keyword>
<dbReference type="GO" id="GO:0003887">
    <property type="term" value="F:DNA-directed DNA polymerase activity"/>
    <property type="evidence" value="ECO:0007669"/>
    <property type="project" value="InterPro"/>
</dbReference>
<accession>A0A067R8Z4</accession>
<dbReference type="FunCoup" id="A0A067R8Z4">
    <property type="interactions" value="1114"/>
</dbReference>
<dbReference type="Gene3D" id="3.30.70.270">
    <property type="match status" value="2"/>
</dbReference>
<dbReference type="EMBL" id="KK852618">
    <property type="protein sequence ID" value="KDR20130.1"/>
    <property type="molecule type" value="Genomic_DNA"/>
</dbReference>
<dbReference type="Gene3D" id="3.40.50.10190">
    <property type="entry name" value="BRCT domain"/>
    <property type="match status" value="1"/>
</dbReference>
<dbReference type="InterPro" id="IPR001357">
    <property type="entry name" value="BRCT_dom"/>
</dbReference>
<dbReference type="GO" id="GO:0017125">
    <property type="term" value="F:deoxycytidyl transferase activity"/>
    <property type="evidence" value="ECO:0007669"/>
    <property type="project" value="TreeGrafter"/>
</dbReference>
<dbReference type="PIRSF" id="PIRSF036573">
    <property type="entry name" value="REV1"/>
    <property type="match status" value="1"/>
</dbReference>
<keyword evidence="9 14" id="KW-0460">Magnesium</keyword>
<keyword evidence="7 14" id="KW-0479">Metal-binding</keyword>
<dbReference type="InterPro" id="IPR043128">
    <property type="entry name" value="Rev_trsase/Diguanyl_cyclase"/>
</dbReference>
<feature type="domain" description="UmuC" evidence="17">
    <location>
        <begin position="259"/>
        <end position="477"/>
    </location>
</feature>
<dbReference type="Gene3D" id="1.20.58.1280">
    <property type="entry name" value="DNA repair protein Rev1, C-terminal domain"/>
    <property type="match status" value="1"/>
</dbReference>
<evidence type="ECO:0000256" key="5">
    <source>
        <dbReference type="ARBA" id="ARBA00022679"/>
    </source>
</evidence>
<evidence type="ECO:0000256" key="15">
    <source>
        <dbReference type="SAM" id="MobiDB-lite"/>
    </source>
</evidence>
<feature type="binding site" evidence="14">
    <location>
        <position position="263"/>
    </location>
    <ligand>
        <name>Mg(2+)</name>
        <dbReference type="ChEBI" id="CHEBI:18420"/>
        <label>1</label>
    </ligand>
</feature>
<dbReference type="SMART" id="SM00292">
    <property type="entry name" value="BRCT"/>
    <property type="match status" value="1"/>
</dbReference>
<keyword evidence="19" id="KW-1185">Reference proteome</keyword>
<dbReference type="Gene3D" id="3.30.1490.100">
    <property type="entry name" value="DNA polymerase, Y-family, little finger domain"/>
    <property type="match status" value="1"/>
</dbReference>
<feature type="region of interest" description="Disordered" evidence="15">
    <location>
        <begin position="668"/>
        <end position="714"/>
    </location>
</feature>
<dbReference type="Gene3D" id="6.10.250.1630">
    <property type="match status" value="1"/>
</dbReference>
<dbReference type="SUPFAM" id="SSF52113">
    <property type="entry name" value="BRCT domain"/>
    <property type="match status" value="1"/>
</dbReference>
<dbReference type="InParanoid" id="A0A067R8Z4"/>
<dbReference type="CDD" id="cd01701">
    <property type="entry name" value="PolY_Rev1"/>
    <property type="match status" value="1"/>
</dbReference>
<dbReference type="SUPFAM" id="SSF56672">
    <property type="entry name" value="DNA/RNA polymerases"/>
    <property type="match status" value="1"/>
</dbReference>
<dbReference type="PANTHER" id="PTHR45990:SF1">
    <property type="entry name" value="DNA REPAIR PROTEIN REV1"/>
    <property type="match status" value="1"/>
</dbReference>
<sequence>MHKRRQRRTSGDNGFASWGGYMAAKKAKLQEQFSEDVAKEGSSQSNASSNIFHGVAIFVNGYTVPSADSLKRMMMMHGGMYHHYQSDKTTHIIASNLPNCKLKQLRTMKVVKPNWIVDSVQEHRLLDYRQYLLYTSRAQARLNFGQSEVESVTVVQGTKTVSENNKSASIIQTDMSTSDVAEEKQLSHATARNATEPNFLSEFYSHSRLHHISTMGALFKQYVTQLREESDGRFPGQKRLREFGTMNNNSQNLSSDRTIMHIDMDCFFVSVGLRDRPHLKGLPVAVTHAKGNIAPSHQRKGVDLAFEMNYYKQKSEIETVSNVDEIDSLSEIASCSYEARKCGLKNGMFLGTALKLCPNLKTIPYDFEGYKEVSYCLYNTVAAFTLDIEAVSCDEMFVDCKDVLRNTCTSPVQFASFLRQEIKDKTGCSASAGFGSNRLQARLATKKAKPDGQFYLEPSMVTNFMLDIVVEDLPGVGRNLTSLLHVMGARTCSDLQRFSQAHLQQEFGVKTGNALYMHCRGKDDRVLSFSHQRKSVSAEVNYGIRFTSQEEATAFLKQLAGEVSSRLKKIKLKGRCITLKLMVRAKEAPIETAKFLGHGVCDHVTRSSTLTTAVADQDTIAREVLSIAKQLSVKPSDMRGVGIQVTRLESDSMSSKFLDRFLLRATRGTQQANSSRAPKEERNTQQTVRASNVGSPVVQNRVSPQQASSNIAPQQEVCTSKGELTSRLQFEISPYEVCDLDEEVLAALPEDIRQEILQTCQSSSNLQVQKDEVVTNMKSPVIEQVDMSLYNSMTVNQVRSLMKEWVSCEDTPQPCDVSMLADYLERQVASRNIDDIILVVRCLYRCVYKKKSGVWQEAYHNIMKKVQDMMLVVYGAKLKLQDTFT</sequence>
<protein>
    <recommendedName>
        <fullName evidence="3 13">DNA repair protein REV1</fullName>
        <ecNumber evidence="13">2.7.7.-</ecNumber>
    </recommendedName>
</protein>
<dbReference type="OMA" id="GGEFHIY"/>
<dbReference type="Proteomes" id="UP000027135">
    <property type="component" value="Unassembled WGS sequence"/>
</dbReference>
<dbReference type="Pfam" id="PF21999">
    <property type="entry name" value="IMS_HHH_1"/>
    <property type="match status" value="1"/>
</dbReference>
<keyword evidence="10 13" id="KW-0238">DNA-binding</keyword>
<keyword evidence="8 13" id="KW-0227">DNA damage</keyword>
<evidence type="ECO:0000256" key="9">
    <source>
        <dbReference type="ARBA" id="ARBA00022842"/>
    </source>
</evidence>
<feature type="binding site" evidence="14">
    <location>
        <position position="394"/>
    </location>
    <ligand>
        <name>Mg(2+)</name>
        <dbReference type="ChEBI" id="CHEBI:18420"/>
        <label>1</label>
    </ligand>
</feature>
<dbReference type="GO" id="GO:0046872">
    <property type="term" value="F:metal ion binding"/>
    <property type="evidence" value="ECO:0007669"/>
    <property type="project" value="UniProtKB-KW"/>
</dbReference>
<evidence type="ECO:0000256" key="1">
    <source>
        <dbReference type="ARBA" id="ARBA00004123"/>
    </source>
</evidence>
<dbReference type="InterPro" id="IPR053848">
    <property type="entry name" value="IMS_HHH_1"/>
</dbReference>
<evidence type="ECO:0000259" key="17">
    <source>
        <dbReference type="PROSITE" id="PS50173"/>
    </source>
</evidence>
<dbReference type="STRING" id="136037.A0A067R8Z4"/>
<dbReference type="InterPro" id="IPR038401">
    <property type="entry name" value="Rev1_C_sf"/>
</dbReference>
<dbReference type="Gene3D" id="6.10.250.1490">
    <property type="match status" value="1"/>
</dbReference>
<feature type="domain" description="BRCT" evidence="16">
    <location>
        <begin position="47"/>
        <end position="133"/>
    </location>
</feature>
<name>A0A067R8Z4_ZOONE</name>
<dbReference type="InterPro" id="IPR043502">
    <property type="entry name" value="DNA/RNA_pol_sf"/>
</dbReference>